<evidence type="ECO:0000313" key="2">
    <source>
        <dbReference type="Proteomes" id="UP000216207"/>
    </source>
</evidence>
<dbReference type="EMBL" id="NPCC01000010">
    <property type="protein sequence ID" value="PAE89175.1"/>
    <property type="molecule type" value="Genomic_DNA"/>
</dbReference>
<proteinExistence type="predicted"/>
<dbReference type="AlphaFoldDB" id="A0A268P1G7"/>
<accession>A0A268P1G7</accession>
<organism evidence="1 2">
    <name type="scientific">Shouchella clausii</name>
    <name type="common">Alkalihalobacillus clausii</name>
    <dbReference type="NCBI Taxonomy" id="79880"/>
    <lineage>
        <taxon>Bacteria</taxon>
        <taxon>Bacillati</taxon>
        <taxon>Bacillota</taxon>
        <taxon>Bacilli</taxon>
        <taxon>Bacillales</taxon>
        <taxon>Bacillaceae</taxon>
        <taxon>Shouchella</taxon>
    </lineage>
</organism>
<dbReference type="Proteomes" id="UP000216207">
    <property type="component" value="Unassembled WGS sequence"/>
</dbReference>
<name>A0A268P1G7_SHOCL</name>
<evidence type="ECO:0000313" key="1">
    <source>
        <dbReference type="EMBL" id="PAE89175.1"/>
    </source>
</evidence>
<protein>
    <submittedName>
        <fullName evidence="1">Uncharacterized protein</fullName>
    </submittedName>
</protein>
<comment type="caution">
    <text evidence="1">The sequence shown here is derived from an EMBL/GenBank/DDBJ whole genome shotgun (WGS) entry which is preliminary data.</text>
</comment>
<sequence>MIVLFFCWRKKKILEYCVKFDVEMEGGIKKEERGLSLGQLDCFLVNPRGYMTNFNFITL</sequence>
<reference evidence="1 2" key="1">
    <citation type="submission" date="2017-07" db="EMBL/GenBank/DDBJ databases">
        <title>Isolation and whole genome analysis of endospore-forming bacteria from heroin.</title>
        <authorList>
            <person name="Kalinowski J."/>
            <person name="Ahrens B."/>
            <person name="Al-Dilaimi A."/>
            <person name="Winkler A."/>
            <person name="Wibberg D."/>
            <person name="Schleenbecker U."/>
            <person name="Ruckert C."/>
            <person name="Wolfel R."/>
            <person name="Grass G."/>
        </authorList>
    </citation>
    <scope>NUCLEOTIDE SEQUENCE [LARGE SCALE GENOMIC DNA]</scope>
    <source>
        <strain evidence="1 2">7539</strain>
    </source>
</reference>
<gene>
    <name evidence="1" type="ORF">CHH72_09110</name>
</gene>